<dbReference type="EMBL" id="CP128403">
    <property type="protein sequence ID" value="WJW70450.1"/>
    <property type="molecule type" value="Genomic_DNA"/>
</dbReference>
<dbReference type="Proteomes" id="UP000521676">
    <property type="component" value="Unassembled WGS sequence"/>
</dbReference>
<evidence type="ECO:0000313" key="2">
    <source>
        <dbReference type="EMBL" id="NWJ49141.1"/>
    </source>
</evidence>
<dbReference type="PANTHER" id="PTHR36558:SF1">
    <property type="entry name" value="RESTRICTION ENDONUCLEASE DOMAIN-CONTAINING PROTEIN-RELATED"/>
    <property type="match status" value="1"/>
</dbReference>
<dbReference type="SUPFAM" id="SSF52980">
    <property type="entry name" value="Restriction endonuclease-like"/>
    <property type="match status" value="1"/>
</dbReference>
<dbReference type="RefSeq" id="WP_341472317.1">
    <property type="nucleotide sequence ID" value="NZ_CP128403.1"/>
</dbReference>
<keyword evidence="3" id="KW-0614">Plasmid</keyword>
<reference evidence="2 4" key="1">
    <citation type="submission" date="2020-06" db="EMBL/GenBank/DDBJ databases">
        <title>Anoxygenic phototrophic Chloroflexota member uses a Type I reaction center.</title>
        <authorList>
            <person name="Tsuji J.M."/>
            <person name="Shaw N.A."/>
            <person name="Nagashima S."/>
            <person name="Venkiteswaran J."/>
            <person name="Schiff S.L."/>
            <person name="Hanada S."/>
            <person name="Tank M."/>
            <person name="Neufeld J.D."/>
        </authorList>
    </citation>
    <scope>NUCLEOTIDE SEQUENCE [LARGE SCALE GENOMIC DNA]</scope>
    <source>
        <strain evidence="2">L227-S17</strain>
    </source>
</reference>
<evidence type="ECO:0000313" key="3">
    <source>
        <dbReference type="EMBL" id="WJW70450.1"/>
    </source>
</evidence>
<dbReference type="Pfam" id="PF05685">
    <property type="entry name" value="Uma2"/>
    <property type="match status" value="1"/>
</dbReference>
<dbReference type="CDD" id="cd06260">
    <property type="entry name" value="DUF820-like"/>
    <property type="match status" value="1"/>
</dbReference>
<evidence type="ECO:0000313" key="4">
    <source>
        <dbReference type="Proteomes" id="UP000521676"/>
    </source>
</evidence>
<reference evidence="3" key="2">
    <citation type="journal article" date="2024" name="Nature">
        <title>Anoxygenic phototroph of the Chloroflexota uses a type I reaction centre.</title>
        <authorList>
            <person name="Tsuji J.M."/>
            <person name="Shaw N.A."/>
            <person name="Nagashima S."/>
            <person name="Venkiteswaran J.J."/>
            <person name="Schiff S.L."/>
            <person name="Watanabe T."/>
            <person name="Fukui M."/>
            <person name="Hanada S."/>
            <person name="Tank M."/>
            <person name="Neufeld J.D."/>
        </authorList>
    </citation>
    <scope>NUCLEOTIDE SEQUENCE</scope>
    <source>
        <strain evidence="3">L227-S17</strain>
        <plasmid evidence="3 5">unnamed3</plasmid>
    </source>
</reference>
<geneLocation type="plasmid" evidence="3 5">
    <name>unnamed3</name>
</geneLocation>
<keyword evidence="2" id="KW-0378">Hydrolase</keyword>
<dbReference type="Gene3D" id="3.90.1570.10">
    <property type="entry name" value="tt1808, chain A"/>
    <property type="match status" value="1"/>
</dbReference>
<sequence length="203" mass="23295">MTNALSKRFFSPAEYLAMEETADYKSEYYDGVIFAMAGGSFNHNLIASNILAALSRAVAEKPCFVFGSDMRLQIEELKKYTYADVTVICGQPLFMPGRNDTITNPLVVVEVLSSTTMKYDQQGKFRLYKSLSSLQDYLLVDQYSPYIQYYHRLDAEKWLLELKQDLKGSIEIAALDLELSLETIYHKVIFEEKPEPKPRARKK</sequence>
<dbReference type="InterPro" id="IPR011335">
    <property type="entry name" value="Restrct_endonuc-II-like"/>
</dbReference>
<proteinExistence type="predicted"/>
<feature type="domain" description="Putative restriction endonuclease" evidence="1">
    <location>
        <begin position="13"/>
        <end position="167"/>
    </location>
</feature>
<evidence type="ECO:0000313" key="5">
    <source>
        <dbReference type="Proteomes" id="UP001431572"/>
    </source>
</evidence>
<gene>
    <name evidence="2" type="ORF">HXX08_25060</name>
    <name evidence="3" type="ORF">OZ401_005086</name>
</gene>
<accession>A0A8T7MAS4</accession>
<dbReference type="AlphaFoldDB" id="A0A8T7MAS4"/>
<keyword evidence="2" id="KW-0255">Endonuclease</keyword>
<protein>
    <submittedName>
        <fullName evidence="2">Uma2 family endonuclease</fullName>
    </submittedName>
</protein>
<keyword evidence="5" id="KW-1185">Reference proteome</keyword>
<dbReference type="Proteomes" id="UP001431572">
    <property type="component" value="Plasmid unnamed3"/>
</dbReference>
<keyword evidence="2" id="KW-0540">Nuclease</keyword>
<dbReference type="EMBL" id="JACATZ010000004">
    <property type="protein sequence ID" value="NWJ49141.1"/>
    <property type="molecule type" value="Genomic_DNA"/>
</dbReference>
<evidence type="ECO:0000259" key="1">
    <source>
        <dbReference type="Pfam" id="PF05685"/>
    </source>
</evidence>
<dbReference type="InterPro" id="IPR008538">
    <property type="entry name" value="Uma2"/>
</dbReference>
<name>A0A8T7MAS4_9CHLR</name>
<dbReference type="GO" id="GO:0004519">
    <property type="term" value="F:endonuclease activity"/>
    <property type="evidence" value="ECO:0007669"/>
    <property type="project" value="UniProtKB-KW"/>
</dbReference>
<organism evidence="2 4">
    <name type="scientific">Candidatus Chlorohelix allophototropha</name>
    <dbReference type="NCBI Taxonomy" id="3003348"/>
    <lineage>
        <taxon>Bacteria</taxon>
        <taxon>Bacillati</taxon>
        <taxon>Chloroflexota</taxon>
        <taxon>Chloroflexia</taxon>
        <taxon>Candidatus Chloroheliales</taxon>
        <taxon>Candidatus Chloroheliaceae</taxon>
        <taxon>Candidatus Chlorohelix</taxon>
    </lineage>
</organism>
<dbReference type="InterPro" id="IPR012296">
    <property type="entry name" value="Nuclease_put_TT1808"/>
</dbReference>
<dbReference type="PANTHER" id="PTHR36558">
    <property type="entry name" value="GLR1098 PROTEIN"/>
    <property type="match status" value="1"/>
</dbReference>